<organism evidence="2">
    <name type="scientific">Alexandrium andersonii</name>
    <dbReference type="NCBI Taxonomy" id="327968"/>
    <lineage>
        <taxon>Eukaryota</taxon>
        <taxon>Sar</taxon>
        <taxon>Alveolata</taxon>
        <taxon>Dinophyceae</taxon>
        <taxon>Gonyaulacales</taxon>
        <taxon>Pyrocystaceae</taxon>
        <taxon>Alexandrium</taxon>
    </lineage>
</organism>
<feature type="signal peptide" evidence="1">
    <location>
        <begin position="1"/>
        <end position="20"/>
    </location>
</feature>
<accession>A0A7S2AEK6</accession>
<sequence length="107" mass="11683">MWRPGLALGLLWLVVVQTVAVRVRQGDCPLCVAEEQCHEACARIWQKAPGSYSCLQACIGAHPDDDFDRPYFDRADRKMKASAQLDANIRRLGEELAADARAAGGAA</sequence>
<proteinExistence type="predicted"/>
<gene>
    <name evidence="2" type="ORF">AAND1436_LOCUS2317</name>
</gene>
<dbReference type="AlphaFoldDB" id="A0A7S2AEK6"/>
<keyword evidence="1" id="KW-0732">Signal</keyword>
<reference evidence="2" key="1">
    <citation type="submission" date="2021-01" db="EMBL/GenBank/DDBJ databases">
        <authorList>
            <person name="Corre E."/>
            <person name="Pelletier E."/>
            <person name="Niang G."/>
            <person name="Scheremetjew M."/>
            <person name="Finn R."/>
            <person name="Kale V."/>
            <person name="Holt S."/>
            <person name="Cochrane G."/>
            <person name="Meng A."/>
            <person name="Brown T."/>
            <person name="Cohen L."/>
        </authorList>
    </citation>
    <scope>NUCLEOTIDE SEQUENCE</scope>
    <source>
        <strain evidence="2">CCMP2222</strain>
    </source>
</reference>
<evidence type="ECO:0000313" key="2">
    <source>
        <dbReference type="EMBL" id="CAD9365859.1"/>
    </source>
</evidence>
<protein>
    <submittedName>
        <fullName evidence="2">Uncharacterized protein</fullName>
    </submittedName>
</protein>
<feature type="chain" id="PRO_5031325867" evidence="1">
    <location>
        <begin position="21"/>
        <end position="107"/>
    </location>
</feature>
<dbReference type="EMBL" id="HBGQ01004522">
    <property type="protein sequence ID" value="CAD9365859.1"/>
    <property type="molecule type" value="Transcribed_RNA"/>
</dbReference>
<name>A0A7S2AEK6_9DINO</name>
<evidence type="ECO:0000256" key="1">
    <source>
        <dbReference type="SAM" id="SignalP"/>
    </source>
</evidence>